<keyword evidence="3" id="KW-1185">Reference proteome</keyword>
<name>A0A9J7BP61_9BACT</name>
<keyword evidence="1" id="KW-0812">Transmembrane</keyword>
<gene>
    <name evidence="2" type="ORF">MOP44_00385</name>
</gene>
<dbReference type="Proteomes" id="UP001059380">
    <property type="component" value="Chromosome"/>
</dbReference>
<feature type="transmembrane region" description="Helical" evidence="1">
    <location>
        <begin position="128"/>
        <end position="146"/>
    </location>
</feature>
<keyword evidence="1" id="KW-0472">Membrane</keyword>
<keyword evidence="1" id="KW-1133">Transmembrane helix</keyword>
<dbReference type="AlphaFoldDB" id="A0A9J7BP61"/>
<feature type="transmembrane region" description="Helical" evidence="1">
    <location>
        <begin position="87"/>
        <end position="107"/>
    </location>
</feature>
<reference evidence="2" key="1">
    <citation type="submission" date="2021-04" db="EMBL/GenBank/DDBJ databases">
        <title>Phylogenetic analysis of Acidobacteriaceae.</title>
        <authorList>
            <person name="Qiu L."/>
            <person name="Zhang Q."/>
        </authorList>
    </citation>
    <scope>NUCLEOTIDE SEQUENCE</scope>
    <source>
        <strain evidence="2">DSM 25168</strain>
    </source>
</reference>
<feature type="transmembrane region" description="Helical" evidence="1">
    <location>
        <begin position="30"/>
        <end position="51"/>
    </location>
</feature>
<dbReference type="RefSeq" id="WP_260793910.1">
    <property type="nucleotide sequence ID" value="NZ_CP093313.1"/>
</dbReference>
<proteinExistence type="predicted"/>
<feature type="transmembrane region" description="Helical" evidence="1">
    <location>
        <begin position="58"/>
        <end position="75"/>
    </location>
</feature>
<accession>A0A9J7BP61</accession>
<organism evidence="2 3">
    <name type="scientific">Occallatibacter riparius</name>
    <dbReference type="NCBI Taxonomy" id="1002689"/>
    <lineage>
        <taxon>Bacteria</taxon>
        <taxon>Pseudomonadati</taxon>
        <taxon>Acidobacteriota</taxon>
        <taxon>Terriglobia</taxon>
        <taxon>Terriglobales</taxon>
        <taxon>Acidobacteriaceae</taxon>
        <taxon>Occallatibacter</taxon>
    </lineage>
</organism>
<protein>
    <submittedName>
        <fullName evidence="2">Uncharacterized protein</fullName>
    </submittedName>
</protein>
<evidence type="ECO:0000313" key="2">
    <source>
        <dbReference type="EMBL" id="UWZ84407.1"/>
    </source>
</evidence>
<sequence>MSVRVTSTELDAQERELISDETAASKPGTGIVIVGSSFLFSILQSVCTAVVTINGVRLMLGIGSLAMTVGLGATLDRFHEITWLRLSLLFGALIGSLLTLAVQYHAWRLRNRPAAQWRRQQRTSKQKRMDAIQITLSVLTLVLIAVEEYLHFQFCHTL</sequence>
<evidence type="ECO:0000313" key="3">
    <source>
        <dbReference type="Proteomes" id="UP001059380"/>
    </source>
</evidence>
<dbReference type="KEGG" id="orp:MOP44_00385"/>
<dbReference type="EMBL" id="CP093313">
    <property type="protein sequence ID" value="UWZ84407.1"/>
    <property type="molecule type" value="Genomic_DNA"/>
</dbReference>
<evidence type="ECO:0000256" key="1">
    <source>
        <dbReference type="SAM" id="Phobius"/>
    </source>
</evidence>